<feature type="chain" id="PRO_5032991467" evidence="2">
    <location>
        <begin position="40"/>
        <end position="1127"/>
    </location>
</feature>
<sequence length="1127" mass="112321">MPSRPCTARKTIEARKTRLRASTALLAAALMCPASSGWAQEVINGTYETIDGGGTGTRPSPWVIPGSLTVSETLTSGLYIQNGGVVSASEVVLGANPGGDGALRLTGMVSQRGALETGQVSVGAGSGTLHFDGGILRLTDDQADLFAGFDAGDITIGYNNAYIDTQGYSVKTSHGLQGPGGLLKSGSGTLTLTGDNGYSGGTTVYDGTLEVDGGSIDHASGHVFVGVSGGDNASLIIRNGGTVDAYNGQIGWGTGATGAVLVTDAGSRWSSGGVLNVGGFGAGALFLQNGGLVESQNSHIGYSSTGFGQVFVFGSGSRWTVTGDLQVGRMGSGTLTIQDGGTVSSTRAMLGDQGTGTGTVLVTGSGSSWEVAGELAVGNAGQGALTIANGARVSSDTTLVGAFSAATGTVTLGGTPGARGVLETKQVSERSGDGNFIFDGGILRLTDNQTNLFAAFDAGDITLAAGGGFIDTQGFSVYSGAVLDGVGGLTKQGSGKLTLSGANTYTGATVVEDGTLVLANGQAIADTGAVVLQGGVLQLKDDETIGSLSGLAGTSIDLQGNTLTAGGNGANTTLAGTFTGPGGFHKTGAGTLTLTGDNSGFNGTTEVSGGTLIVGAGGSGALGGTLDILNGGALGGSGTVGTVTVGSGGILRPGNSIGTQNVAGDLTFQSGSAYEVEVDSAGHSDLIAATGQVTINGGTVNVRAENGLDDGSTYDPSTTYTILTGAGGVTGTFDTVTDNFAFLNASLSYDPNAVHLTLVRNDTDFASLANTPNQRQAALGAESLDPTNDLVKAIIGLSTTEAPRAFDAISGEIHASAKTGFIADSRLIRDLATNRVRVAFEEAAVAAPAEADRSTPVALWGAGFGSWNNTSGNGNAAGSTHSSGGLLVGADAMAGDWRLGLMAGYSHSSFQVDERASSGSSDNFHLGFYGGRQWGAVGLSAGVAYSWHDIGTTRTVAFSGFRDTLSGKYHAGTAQAFGELGYRVETKAATLDPFIGLAHVSHSTGSYTEKGGAAALVAGRQTSDVTFTTLGLRARRDIRLGDLSGVLHGMGGWQHAFGDITPDATHALVGGSAFTVTGVPLATDAAIIEAGLNLGLEAGAVLGLSYNGQIAGDAQSHSLNAKLGFAF</sequence>
<dbReference type="InterPro" id="IPR005546">
    <property type="entry name" value="Autotransporte_beta"/>
</dbReference>
<dbReference type="EMBL" id="JACEON010000020">
    <property type="protein sequence ID" value="MBA4613540.1"/>
    <property type="molecule type" value="Genomic_DNA"/>
</dbReference>
<dbReference type="InterPro" id="IPR013425">
    <property type="entry name" value="Autotrns_rpt"/>
</dbReference>
<proteinExistence type="predicted"/>
<evidence type="ECO:0000313" key="4">
    <source>
        <dbReference type="EMBL" id="MBA4613540.1"/>
    </source>
</evidence>
<dbReference type="NCBIfam" id="TIGR04393">
    <property type="entry name" value="rpt_T5SS_PEPC"/>
    <property type="match status" value="3"/>
</dbReference>
<dbReference type="GO" id="GO:0019867">
    <property type="term" value="C:outer membrane"/>
    <property type="evidence" value="ECO:0007669"/>
    <property type="project" value="InterPro"/>
</dbReference>
<dbReference type="Proteomes" id="UP000559404">
    <property type="component" value="Unassembled WGS sequence"/>
</dbReference>
<feature type="signal peptide" evidence="2">
    <location>
        <begin position="1"/>
        <end position="39"/>
    </location>
</feature>
<reference evidence="4 5" key="1">
    <citation type="submission" date="2020-07" db="EMBL/GenBank/DDBJ databases">
        <authorList>
            <person name="Li M."/>
        </authorList>
    </citation>
    <scope>NUCLEOTIDE SEQUENCE [LARGE SCALE GENOMIC DNA]</scope>
    <source>
        <strain evidence="4 5">DSM 23284</strain>
    </source>
</reference>
<dbReference type="NCBIfam" id="TIGR01414">
    <property type="entry name" value="autotrans_barl"/>
    <property type="match status" value="1"/>
</dbReference>
<evidence type="ECO:0000256" key="1">
    <source>
        <dbReference type="ARBA" id="ARBA00022729"/>
    </source>
</evidence>
<feature type="domain" description="Autotransporter" evidence="3">
    <location>
        <begin position="852"/>
        <end position="1127"/>
    </location>
</feature>
<gene>
    <name evidence="4" type="ORF">H1W37_17925</name>
</gene>
<dbReference type="Gene3D" id="2.40.128.130">
    <property type="entry name" value="Autotransporter beta-domain"/>
    <property type="match status" value="1"/>
</dbReference>
<name>A0A838Y3U9_9HYPH</name>
<dbReference type="InterPro" id="IPR036709">
    <property type="entry name" value="Autotransporte_beta_dom_sf"/>
</dbReference>
<dbReference type="AlphaFoldDB" id="A0A838Y3U9"/>
<dbReference type="InterPro" id="IPR006315">
    <property type="entry name" value="OM_autotransptr_brl_dom"/>
</dbReference>
<protein>
    <submittedName>
        <fullName evidence="4">Autotransporter domain-containing protein</fullName>
    </submittedName>
</protein>
<keyword evidence="5" id="KW-1185">Reference proteome</keyword>
<dbReference type="RefSeq" id="WP_181761735.1">
    <property type="nucleotide sequence ID" value="NZ_BMCR01000004.1"/>
</dbReference>
<comment type="caution">
    <text evidence="4">The sequence shown here is derived from an EMBL/GenBank/DDBJ whole genome shotgun (WGS) entry which is preliminary data.</text>
</comment>
<evidence type="ECO:0000256" key="2">
    <source>
        <dbReference type="SAM" id="SignalP"/>
    </source>
</evidence>
<dbReference type="InterPro" id="IPR030895">
    <property type="entry name" value="T5SS_PEPC_rpt"/>
</dbReference>
<dbReference type="SUPFAM" id="SSF51126">
    <property type="entry name" value="Pectin lyase-like"/>
    <property type="match status" value="3"/>
</dbReference>
<dbReference type="SMART" id="SM00869">
    <property type="entry name" value="Autotransporter"/>
    <property type="match status" value="1"/>
</dbReference>
<keyword evidence="1 2" id="KW-0732">Signal</keyword>
<dbReference type="InterPro" id="IPR011050">
    <property type="entry name" value="Pectin_lyase_fold/virulence"/>
</dbReference>
<accession>A0A838Y3U9</accession>
<dbReference type="Pfam" id="PF12951">
    <property type="entry name" value="PATR"/>
    <property type="match status" value="3"/>
</dbReference>
<evidence type="ECO:0000259" key="3">
    <source>
        <dbReference type="PROSITE" id="PS51208"/>
    </source>
</evidence>
<dbReference type="PROSITE" id="PS51208">
    <property type="entry name" value="AUTOTRANSPORTER"/>
    <property type="match status" value="1"/>
</dbReference>
<reference evidence="4 5" key="2">
    <citation type="submission" date="2020-08" db="EMBL/GenBank/DDBJ databases">
        <title>Stappia taiwanensis sp. nov., isolated from a coastal thermal spring.</title>
        <authorList>
            <person name="Kampfer P."/>
        </authorList>
    </citation>
    <scope>NUCLEOTIDE SEQUENCE [LARGE SCALE GENOMIC DNA]</scope>
    <source>
        <strain evidence="4 5">DSM 23284</strain>
    </source>
</reference>
<evidence type="ECO:0000313" key="5">
    <source>
        <dbReference type="Proteomes" id="UP000559404"/>
    </source>
</evidence>
<dbReference type="SUPFAM" id="SSF103515">
    <property type="entry name" value="Autotransporter"/>
    <property type="match status" value="1"/>
</dbReference>
<dbReference type="Pfam" id="PF03797">
    <property type="entry name" value="Autotransporter"/>
    <property type="match status" value="1"/>
</dbReference>
<organism evidence="4 5">
    <name type="scientific">Stappia taiwanensis</name>
    <dbReference type="NCBI Taxonomy" id="992267"/>
    <lineage>
        <taxon>Bacteria</taxon>
        <taxon>Pseudomonadati</taxon>
        <taxon>Pseudomonadota</taxon>
        <taxon>Alphaproteobacteria</taxon>
        <taxon>Hyphomicrobiales</taxon>
        <taxon>Stappiaceae</taxon>
        <taxon>Stappia</taxon>
    </lineage>
</organism>
<dbReference type="NCBIfam" id="TIGR02601">
    <property type="entry name" value="autotrns_rpt"/>
    <property type="match status" value="3"/>
</dbReference>